<protein>
    <recommendedName>
        <fullName evidence="4">tRNA-splicing endonuclease subunit Sen54 N-terminal domain-containing protein</fullName>
    </recommendedName>
</protein>
<feature type="compositionally biased region" description="Acidic residues" evidence="3">
    <location>
        <begin position="15"/>
        <end position="26"/>
    </location>
</feature>
<feature type="region of interest" description="Disordered" evidence="3">
    <location>
        <begin position="1"/>
        <end position="29"/>
    </location>
</feature>
<dbReference type="PANTHER" id="PTHR21027:SF1">
    <property type="entry name" value="TRNA-SPLICING ENDONUCLEASE SUBUNIT SEN54"/>
    <property type="match status" value="1"/>
</dbReference>
<gene>
    <name evidence="5" type="ORF">EJ04DRAFT_456395</name>
</gene>
<reference evidence="5" key="1">
    <citation type="journal article" date="2020" name="Stud. Mycol.">
        <title>101 Dothideomycetes genomes: a test case for predicting lifestyles and emergence of pathogens.</title>
        <authorList>
            <person name="Haridas S."/>
            <person name="Albert R."/>
            <person name="Binder M."/>
            <person name="Bloem J."/>
            <person name="Labutti K."/>
            <person name="Salamov A."/>
            <person name="Andreopoulos B."/>
            <person name="Baker S."/>
            <person name="Barry K."/>
            <person name="Bills G."/>
            <person name="Bluhm B."/>
            <person name="Cannon C."/>
            <person name="Castanera R."/>
            <person name="Culley D."/>
            <person name="Daum C."/>
            <person name="Ezra D."/>
            <person name="Gonzalez J."/>
            <person name="Henrissat B."/>
            <person name="Kuo A."/>
            <person name="Liang C."/>
            <person name="Lipzen A."/>
            <person name="Lutzoni F."/>
            <person name="Magnuson J."/>
            <person name="Mondo S."/>
            <person name="Nolan M."/>
            <person name="Ohm R."/>
            <person name="Pangilinan J."/>
            <person name="Park H.-J."/>
            <person name="Ramirez L."/>
            <person name="Alfaro M."/>
            <person name="Sun H."/>
            <person name="Tritt A."/>
            <person name="Yoshinaga Y."/>
            <person name="Zwiers L.-H."/>
            <person name="Turgeon B."/>
            <person name="Goodwin S."/>
            <person name="Spatafora J."/>
            <person name="Crous P."/>
            <person name="Grigoriev I."/>
        </authorList>
    </citation>
    <scope>NUCLEOTIDE SEQUENCE</scope>
    <source>
        <strain evidence="5">CBS 125425</strain>
    </source>
</reference>
<dbReference type="Proteomes" id="UP000799444">
    <property type="component" value="Unassembled WGS sequence"/>
</dbReference>
<comment type="caution">
    <text evidence="5">The sequence shown here is derived from an EMBL/GenBank/DDBJ whole genome shotgun (WGS) entry which is preliminary data.</text>
</comment>
<dbReference type="GO" id="GO:0000214">
    <property type="term" value="C:tRNA-intron endonuclease complex"/>
    <property type="evidence" value="ECO:0007669"/>
    <property type="project" value="TreeGrafter"/>
</dbReference>
<organism evidence="5 6">
    <name type="scientific">Polyplosphaeria fusca</name>
    <dbReference type="NCBI Taxonomy" id="682080"/>
    <lineage>
        <taxon>Eukaryota</taxon>
        <taxon>Fungi</taxon>
        <taxon>Dikarya</taxon>
        <taxon>Ascomycota</taxon>
        <taxon>Pezizomycotina</taxon>
        <taxon>Dothideomycetes</taxon>
        <taxon>Pleosporomycetidae</taxon>
        <taxon>Pleosporales</taxon>
        <taxon>Tetraplosphaeriaceae</taxon>
        <taxon>Polyplosphaeria</taxon>
    </lineage>
</organism>
<evidence type="ECO:0000313" key="5">
    <source>
        <dbReference type="EMBL" id="KAF2739882.1"/>
    </source>
</evidence>
<dbReference type="InterPro" id="IPR024336">
    <property type="entry name" value="tRNA_splic_suSen54_N"/>
</dbReference>
<dbReference type="GO" id="GO:0000379">
    <property type="term" value="P:tRNA-type intron splice site recognition and cleavage"/>
    <property type="evidence" value="ECO:0007669"/>
    <property type="project" value="TreeGrafter"/>
</dbReference>
<sequence>MGDDDEDLIYSNGNNEEDVDPTEEAQDFGSLLKFTDHDTGNLSLPKRGEKDFESHATNLQENTLEASRQAMQGVLSWGRVHTPKQHILAMYHPESNMAYVEKAKSQHFQTIGRAKGNTQWLLPEEALFLIERGTLDCRWPVPKDDGDDAPSSISDGAPMSLQGAYATFIGLESGVGGKLTPEMYTVYASLKRSGYIVFRSGTWNEERGILQPAPLNSTPEKDQPENSSWFSSFFRDVWRRLTCPNPHVVGPDSLRFGPLVKPGLYRNYADIYRLLQLIPSHDAKAPPTFLLPPDASNPYRITFEIWKATHGFRKSARRSPDFRVAVVNARETGMPTAAQLNDLLATTPYDPPKEGSSLYQKLKQGNRNVVLAVVDNGVPSYMNISAPQFADEKLYEDTRPVRGGKGGRGRGRGRARGRGR</sequence>
<feature type="domain" description="tRNA-splicing endonuclease subunit Sen54 N-terminal" evidence="4">
    <location>
        <begin position="74"/>
        <end position="139"/>
    </location>
</feature>
<evidence type="ECO:0000256" key="2">
    <source>
        <dbReference type="ARBA" id="ARBA00022694"/>
    </source>
</evidence>
<accession>A0A9P4RAN9</accession>
<feature type="region of interest" description="Disordered" evidence="3">
    <location>
        <begin position="395"/>
        <end position="420"/>
    </location>
</feature>
<evidence type="ECO:0000313" key="6">
    <source>
        <dbReference type="Proteomes" id="UP000799444"/>
    </source>
</evidence>
<feature type="compositionally biased region" description="Basic residues" evidence="3">
    <location>
        <begin position="405"/>
        <end position="420"/>
    </location>
</feature>
<dbReference type="Pfam" id="PF12928">
    <property type="entry name" value="tRNA_int_end_N2"/>
    <property type="match status" value="1"/>
</dbReference>
<dbReference type="EMBL" id="ML996102">
    <property type="protein sequence ID" value="KAF2739882.1"/>
    <property type="molecule type" value="Genomic_DNA"/>
</dbReference>
<name>A0A9P4RAN9_9PLEO</name>
<comment type="similarity">
    <text evidence="1">Belongs to the SEN54 family.</text>
</comment>
<evidence type="ECO:0000259" key="4">
    <source>
        <dbReference type="Pfam" id="PF12928"/>
    </source>
</evidence>
<keyword evidence="6" id="KW-1185">Reference proteome</keyword>
<evidence type="ECO:0000256" key="1">
    <source>
        <dbReference type="ARBA" id="ARBA00005736"/>
    </source>
</evidence>
<dbReference type="AlphaFoldDB" id="A0A9P4RAN9"/>
<dbReference type="InterPro" id="IPR024337">
    <property type="entry name" value="tRNA_splic_suSen54"/>
</dbReference>
<evidence type="ECO:0000256" key="3">
    <source>
        <dbReference type="SAM" id="MobiDB-lite"/>
    </source>
</evidence>
<proteinExistence type="inferred from homology"/>
<dbReference type="OrthoDB" id="408683at2759"/>
<feature type="non-terminal residue" evidence="5">
    <location>
        <position position="420"/>
    </location>
</feature>
<keyword evidence="2" id="KW-0819">tRNA processing</keyword>
<dbReference type="PANTHER" id="PTHR21027">
    <property type="entry name" value="TRNA-SPLICING ENDONUCLEASE SUBUNIT SEN54"/>
    <property type="match status" value="1"/>
</dbReference>